<name>A0ABN3U4U5_9ACTN</name>
<evidence type="ECO:0000313" key="3">
    <source>
        <dbReference type="Proteomes" id="UP001500886"/>
    </source>
</evidence>
<proteinExistence type="predicted"/>
<gene>
    <name evidence="2" type="ORF">GCM10010315_54240</name>
</gene>
<keyword evidence="3" id="KW-1185">Reference proteome</keyword>
<evidence type="ECO:0000256" key="1">
    <source>
        <dbReference type="SAM" id="MobiDB-lite"/>
    </source>
</evidence>
<organism evidence="2 3">
    <name type="scientific">Streptomyces luteosporeus</name>
    <dbReference type="NCBI Taxonomy" id="173856"/>
    <lineage>
        <taxon>Bacteria</taxon>
        <taxon>Bacillati</taxon>
        <taxon>Actinomycetota</taxon>
        <taxon>Actinomycetes</taxon>
        <taxon>Kitasatosporales</taxon>
        <taxon>Streptomycetaceae</taxon>
        <taxon>Streptomyces</taxon>
    </lineage>
</organism>
<dbReference type="RefSeq" id="WP_344438944.1">
    <property type="nucleotide sequence ID" value="NZ_BAAASL010000026.1"/>
</dbReference>
<comment type="caution">
    <text evidence="2">The sequence shown here is derived from an EMBL/GenBank/DDBJ whole genome shotgun (WGS) entry which is preliminary data.</text>
</comment>
<dbReference type="Proteomes" id="UP001500886">
    <property type="component" value="Unassembled WGS sequence"/>
</dbReference>
<reference evidence="2 3" key="1">
    <citation type="journal article" date="2019" name="Int. J. Syst. Evol. Microbiol.">
        <title>The Global Catalogue of Microorganisms (GCM) 10K type strain sequencing project: providing services to taxonomists for standard genome sequencing and annotation.</title>
        <authorList>
            <consortium name="The Broad Institute Genomics Platform"/>
            <consortium name="The Broad Institute Genome Sequencing Center for Infectious Disease"/>
            <person name="Wu L."/>
            <person name="Ma J."/>
        </authorList>
    </citation>
    <scope>NUCLEOTIDE SEQUENCE [LARGE SCALE GENOMIC DNA]</scope>
    <source>
        <strain evidence="2 3">JCM 4542</strain>
    </source>
</reference>
<sequence length="108" mass="12005">MNVTQQHLLDLYRTASHQEPAPPAPGTADLRTLREVRTWWRFRAVVDERVAAHRARWTALFSRLRPATAPRLAAAPSSSASALPLRPVEPVQQGTDRLADVCSRPGQC</sequence>
<protein>
    <submittedName>
        <fullName evidence="2">Uncharacterized protein</fullName>
    </submittedName>
</protein>
<feature type="compositionally biased region" description="Low complexity" evidence="1">
    <location>
        <begin position="75"/>
        <end position="86"/>
    </location>
</feature>
<accession>A0ABN3U4U5</accession>
<dbReference type="EMBL" id="BAAASL010000026">
    <property type="protein sequence ID" value="GAA2724451.1"/>
    <property type="molecule type" value="Genomic_DNA"/>
</dbReference>
<feature type="region of interest" description="Disordered" evidence="1">
    <location>
        <begin position="75"/>
        <end position="108"/>
    </location>
</feature>
<evidence type="ECO:0000313" key="2">
    <source>
        <dbReference type="EMBL" id="GAA2724451.1"/>
    </source>
</evidence>